<feature type="transmembrane region" description="Helical" evidence="7">
    <location>
        <begin position="293"/>
        <end position="314"/>
    </location>
</feature>
<keyword evidence="3 7" id="KW-0812">Transmembrane</keyword>
<feature type="transmembrane region" description="Helical" evidence="7">
    <location>
        <begin position="195"/>
        <end position="219"/>
    </location>
</feature>
<feature type="transmembrane region" description="Helical" evidence="7">
    <location>
        <begin position="662"/>
        <end position="685"/>
    </location>
</feature>
<evidence type="ECO:0000256" key="3">
    <source>
        <dbReference type="ARBA" id="ARBA00022692"/>
    </source>
</evidence>
<reference evidence="9 10" key="1">
    <citation type="submission" date="2023-05" db="EMBL/GenBank/DDBJ databases">
        <title>Streptantibioticus silvisoli sp. nov., acidotolerant actinomycetes 1 from pine litter.</title>
        <authorList>
            <person name="Swiecimska M."/>
            <person name="Golinska P."/>
            <person name="Sangal V."/>
            <person name="Wachnowicz B."/>
            <person name="Goodfellow M."/>
        </authorList>
    </citation>
    <scope>NUCLEOTIDE SEQUENCE [LARGE SCALE GENOMIC DNA]</scope>
    <source>
        <strain evidence="9 10">DSM 42109</strain>
    </source>
</reference>
<evidence type="ECO:0000313" key="9">
    <source>
        <dbReference type="EMBL" id="MDJ1136025.1"/>
    </source>
</evidence>
<dbReference type="Proteomes" id="UP001214441">
    <property type="component" value="Unassembled WGS sequence"/>
</dbReference>
<dbReference type="EMBL" id="JANCPR020000035">
    <property type="protein sequence ID" value="MDJ1136025.1"/>
    <property type="molecule type" value="Genomic_DNA"/>
</dbReference>
<evidence type="ECO:0000256" key="6">
    <source>
        <dbReference type="SAM" id="MobiDB-lite"/>
    </source>
</evidence>
<dbReference type="InterPro" id="IPR003838">
    <property type="entry name" value="ABC3_permease_C"/>
</dbReference>
<feature type="transmembrane region" description="Helical" evidence="7">
    <location>
        <begin position="23"/>
        <end position="44"/>
    </location>
</feature>
<keyword evidence="4 7" id="KW-1133">Transmembrane helix</keyword>
<organism evidence="9 10">
    <name type="scientific">Streptomyces iconiensis</name>
    <dbReference type="NCBI Taxonomy" id="1384038"/>
    <lineage>
        <taxon>Bacteria</taxon>
        <taxon>Bacillati</taxon>
        <taxon>Actinomycetota</taxon>
        <taxon>Actinomycetes</taxon>
        <taxon>Kitasatosporales</taxon>
        <taxon>Streptomycetaceae</taxon>
        <taxon>Streptomyces</taxon>
    </lineage>
</organism>
<name>A0ABT7A3X0_9ACTN</name>
<evidence type="ECO:0000256" key="2">
    <source>
        <dbReference type="ARBA" id="ARBA00022475"/>
    </source>
</evidence>
<proteinExistence type="predicted"/>
<dbReference type="PANTHER" id="PTHR30287">
    <property type="entry name" value="MEMBRANE COMPONENT OF PREDICTED ABC SUPERFAMILY METABOLITE UPTAKE TRANSPORTER"/>
    <property type="match status" value="1"/>
</dbReference>
<protein>
    <submittedName>
        <fullName evidence="9">ABC transporter permease</fullName>
    </submittedName>
</protein>
<accession>A0ABT7A3X0</accession>
<evidence type="ECO:0000256" key="7">
    <source>
        <dbReference type="SAM" id="Phobius"/>
    </source>
</evidence>
<feature type="transmembrane region" description="Helical" evidence="7">
    <location>
        <begin position="369"/>
        <end position="387"/>
    </location>
</feature>
<feature type="transmembrane region" description="Helical" evidence="7">
    <location>
        <begin position="697"/>
        <end position="716"/>
    </location>
</feature>
<feature type="transmembrane region" description="Helical" evidence="7">
    <location>
        <begin position="335"/>
        <end position="357"/>
    </location>
</feature>
<feature type="transmembrane region" description="Helical" evidence="7">
    <location>
        <begin position="753"/>
        <end position="777"/>
    </location>
</feature>
<feature type="region of interest" description="Disordered" evidence="6">
    <location>
        <begin position="98"/>
        <end position="117"/>
    </location>
</feature>
<feature type="region of interest" description="Disordered" evidence="6">
    <location>
        <begin position="531"/>
        <end position="581"/>
    </location>
</feature>
<feature type="domain" description="ABC3 transporter permease C-terminal" evidence="8">
    <location>
        <begin position="671"/>
        <end position="781"/>
    </location>
</feature>
<dbReference type="InterPro" id="IPR038766">
    <property type="entry name" value="Membrane_comp_ABC_pdt"/>
</dbReference>
<keyword evidence="10" id="KW-1185">Reference proteome</keyword>
<feature type="transmembrane region" description="Helical" evidence="7">
    <location>
        <begin position="416"/>
        <end position="436"/>
    </location>
</feature>
<feature type="domain" description="ABC3 transporter permease C-terminal" evidence="8">
    <location>
        <begin position="203"/>
        <end position="316"/>
    </location>
</feature>
<sequence>MRGWARDLVMGGRFAVAGGRQGWVRTILTAVGVAFAVTVMLLAASLPNLLHERDARADARTQGPGTASVDGPKRSDTSLLMDSASTTFHGQAIVGKSLQAEGSSPKLPPGVDKLPGPGEMVVSPALKKLLESPEAKELDRRLDGRVVGTIGQDGLLKPTELVFYMGSDTLGGAGSTAQRLDGFGGAMEDEPLPPVALLLVVVACVVLLLPVGAFVATAARFGGEQRDQRLAALRLVGADTAMAHRMAAGESLVGALFGLVLGSGLFLAGRALIGRVAVGEISVFPSDVSPSPGIVTLIALGVPVMVVASALLAMRGIAVEPLGVVRQAAPRGRRLWWRLLAPVAGLALLYPLAGSAAGKEGGVDKTQTAAGIILLLSGVALLLPWAVERLVGAMRGGPLSWQLATRRLQLSGSSSTRAISGITIAVAGAIALQMFFAGASSASGASTGDQPSRNRLNVAAFTATGDQRGAEDLERRLARTKGVRDSIGYLESYEELAGKGETYASVIVADCATLKKLARIGPCADGQVFRGKSKHKEADSVLPKPGEKLRFASDEQSSGPGSGAGSEAKGKDSHGDGWTVPADARTVESRTHWWEGPGNALLLTPSALALDRLDNPTFTGWVRTDPGEPEAGEYVNTTVFHFDPAYSVLTEGEEQAEDTMAALGRAIVAGAAVIMGLIGASMVVSTVEQLRSSRRQLAVLVAFGTPRSALGASVLWQTAVPVALGLTMAAGFGTLLGWVLLRLVREPVTDWLAFLPMVGIGAGVVALATLGTLPVLWRLMRPEGLRTE</sequence>
<evidence type="ECO:0000256" key="5">
    <source>
        <dbReference type="ARBA" id="ARBA00023136"/>
    </source>
</evidence>
<dbReference type="PANTHER" id="PTHR30287:SF1">
    <property type="entry name" value="INNER MEMBRANE PROTEIN"/>
    <property type="match status" value="1"/>
</dbReference>
<comment type="caution">
    <text evidence="9">The sequence shown here is derived from an EMBL/GenBank/DDBJ whole genome shotgun (WGS) entry which is preliminary data.</text>
</comment>
<dbReference type="RefSeq" id="WP_280842724.1">
    <property type="nucleotide sequence ID" value="NZ_JANCPR020000035.1"/>
</dbReference>
<evidence type="ECO:0000256" key="1">
    <source>
        <dbReference type="ARBA" id="ARBA00004651"/>
    </source>
</evidence>
<evidence type="ECO:0000313" key="10">
    <source>
        <dbReference type="Proteomes" id="UP001214441"/>
    </source>
</evidence>
<keyword evidence="5 7" id="KW-0472">Membrane</keyword>
<evidence type="ECO:0000256" key="4">
    <source>
        <dbReference type="ARBA" id="ARBA00022989"/>
    </source>
</evidence>
<feature type="transmembrane region" description="Helical" evidence="7">
    <location>
        <begin position="722"/>
        <end position="741"/>
    </location>
</feature>
<feature type="region of interest" description="Disordered" evidence="6">
    <location>
        <begin position="56"/>
        <end position="79"/>
    </location>
</feature>
<dbReference type="Pfam" id="PF02687">
    <property type="entry name" value="FtsX"/>
    <property type="match status" value="2"/>
</dbReference>
<keyword evidence="2" id="KW-1003">Cell membrane</keyword>
<evidence type="ECO:0000259" key="8">
    <source>
        <dbReference type="Pfam" id="PF02687"/>
    </source>
</evidence>
<comment type="subcellular location">
    <subcellularLocation>
        <location evidence="1">Cell membrane</location>
        <topology evidence="1">Multi-pass membrane protein</topology>
    </subcellularLocation>
</comment>
<gene>
    <name evidence="9" type="ORF">NMN56_029565</name>
</gene>
<feature type="transmembrane region" description="Helical" evidence="7">
    <location>
        <begin position="252"/>
        <end position="273"/>
    </location>
</feature>